<sequence length="61" mass="6885">MDQRKSLDCRLMPSDKNCDVFMSGTEEHLLEAGVAHAAKSHGHEDSPELRAQLKTMMKDEQ</sequence>
<organism evidence="1 2">
    <name type="scientific">Candidatus Ryanbacteria bacterium RIFCSPLOWO2_02_FULL_47_14</name>
    <dbReference type="NCBI Taxonomy" id="1802129"/>
    <lineage>
        <taxon>Bacteria</taxon>
        <taxon>Candidatus Ryaniibacteriota</taxon>
    </lineage>
</organism>
<dbReference type="Pfam" id="PF06348">
    <property type="entry name" value="DUF1059"/>
    <property type="match status" value="1"/>
</dbReference>
<accession>A0A1G2H128</accession>
<evidence type="ECO:0000313" key="1">
    <source>
        <dbReference type="EMBL" id="OGZ56157.1"/>
    </source>
</evidence>
<protein>
    <submittedName>
        <fullName evidence="1">DUF1059 domain-containing protein</fullName>
    </submittedName>
</protein>
<proteinExistence type="predicted"/>
<dbReference type="Proteomes" id="UP000177954">
    <property type="component" value="Unassembled WGS sequence"/>
</dbReference>
<dbReference type="AlphaFoldDB" id="A0A1G2H128"/>
<dbReference type="EMBL" id="MHNZ01000025">
    <property type="protein sequence ID" value="OGZ56157.1"/>
    <property type="molecule type" value="Genomic_DNA"/>
</dbReference>
<evidence type="ECO:0000313" key="2">
    <source>
        <dbReference type="Proteomes" id="UP000177954"/>
    </source>
</evidence>
<name>A0A1G2H128_9BACT</name>
<gene>
    <name evidence="1" type="ORF">A3J04_00005</name>
</gene>
<dbReference type="InterPro" id="IPR009409">
    <property type="entry name" value="DUF1059"/>
</dbReference>
<comment type="caution">
    <text evidence="1">The sequence shown here is derived from an EMBL/GenBank/DDBJ whole genome shotgun (WGS) entry which is preliminary data.</text>
</comment>
<reference evidence="1 2" key="1">
    <citation type="journal article" date="2016" name="Nat. Commun.">
        <title>Thousands of microbial genomes shed light on interconnected biogeochemical processes in an aquifer system.</title>
        <authorList>
            <person name="Anantharaman K."/>
            <person name="Brown C.T."/>
            <person name="Hug L.A."/>
            <person name="Sharon I."/>
            <person name="Castelle C.J."/>
            <person name="Probst A.J."/>
            <person name="Thomas B.C."/>
            <person name="Singh A."/>
            <person name="Wilkins M.J."/>
            <person name="Karaoz U."/>
            <person name="Brodie E.L."/>
            <person name="Williams K.H."/>
            <person name="Hubbard S.S."/>
            <person name="Banfield J.F."/>
        </authorList>
    </citation>
    <scope>NUCLEOTIDE SEQUENCE [LARGE SCALE GENOMIC DNA]</scope>
</reference>